<proteinExistence type="predicted"/>
<gene>
    <name evidence="3" type="ORF">AVDCRST_MAG25-562</name>
</gene>
<protein>
    <recommendedName>
        <fullName evidence="2">Ribbon-helix-helix protein CopG domain-containing protein</fullName>
    </recommendedName>
</protein>
<dbReference type="AlphaFoldDB" id="A0A6J4R215"/>
<feature type="domain" description="Ribbon-helix-helix protein CopG" evidence="2">
    <location>
        <begin position="2"/>
        <end position="40"/>
    </location>
</feature>
<dbReference type="Pfam" id="PF01402">
    <property type="entry name" value="RHH_1"/>
    <property type="match status" value="1"/>
</dbReference>
<dbReference type="GO" id="GO:0006355">
    <property type="term" value="P:regulation of DNA-templated transcription"/>
    <property type="evidence" value="ECO:0007669"/>
    <property type="project" value="InterPro"/>
</dbReference>
<sequence>MKKTTVYLPDELKAGLERTAGATGRSEADLIRDAVRELLAGQRPVRPTLPLLESGDPTLAERADEELAAGFGEP</sequence>
<accession>A0A6J4R215</accession>
<evidence type="ECO:0000259" key="2">
    <source>
        <dbReference type="Pfam" id="PF01402"/>
    </source>
</evidence>
<dbReference type="InterPro" id="IPR010985">
    <property type="entry name" value="Ribbon_hlx_hlx"/>
</dbReference>
<evidence type="ECO:0000256" key="1">
    <source>
        <dbReference type="SAM" id="MobiDB-lite"/>
    </source>
</evidence>
<name>A0A6J4R215_9ACTN</name>
<dbReference type="InterPro" id="IPR002145">
    <property type="entry name" value="CopG"/>
</dbReference>
<dbReference type="CDD" id="cd21631">
    <property type="entry name" value="RHH_CopG_NikR-like"/>
    <property type="match status" value="1"/>
</dbReference>
<organism evidence="3">
    <name type="scientific">uncultured Rubrobacteraceae bacterium</name>
    <dbReference type="NCBI Taxonomy" id="349277"/>
    <lineage>
        <taxon>Bacteria</taxon>
        <taxon>Bacillati</taxon>
        <taxon>Actinomycetota</taxon>
        <taxon>Rubrobacteria</taxon>
        <taxon>Rubrobacterales</taxon>
        <taxon>Rubrobacteraceae</taxon>
        <taxon>environmental samples</taxon>
    </lineage>
</organism>
<evidence type="ECO:0000313" key="3">
    <source>
        <dbReference type="EMBL" id="CAA9459041.1"/>
    </source>
</evidence>
<dbReference type="EMBL" id="CADCVI010000039">
    <property type="protein sequence ID" value="CAA9459041.1"/>
    <property type="molecule type" value="Genomic_DNA"/>
</dbReference>
<dbReference type="SUPFAM" id="SSF47598">
    <property type="entry name" value="Ribbon-helix-helix"/>
    <property type="match status" value="1"/>
</dbReference>
<feature type="region of interest" description="Disordered" evidence="1">
    <location>
        <begin position="46"/>
        <end position="74"/>
    </location>
</feature>
<reference evidence="3" key="1">
    <citation type="submission" date="2020-02" db="EMBL/GenBank/DDBJ databases">
        <authorList>
            <person name="Meier V. D."/>
        </authorList>
    </citation>
    <scope>NUCLEOTIDE SEQUENCE</scope>
    <source>
        <strain evidence="3">AVDCRST_MAG25</strain>
    </source>
</reference>